<sequence length="319" mass="32927">MAVVLVSACGGGGGGASGSSTAQGNTAPVANAGSTQNIPVTSTVNLDGSASHDANADALTYKWTIISKPAGSVAALSSTSAMQPTFVADKLGAYVIELVVNDGKVGSPPATVSIVSGWPATGMTKLDAAGLPLAGTATTWSCVRDNATKLVWEVKTSDGGLHDKNKTYTNYDNALLAQKGDFSLTAPTKPSQAEIDAPTNAAGFVNAVNAAGLCGSNDWRLPSYAELDTLYYVEPNFCSTLSAAALSVCFSAPQTLYINTAYFPDSAGATFSLIFWSSSADPVYTQLGTFKAFDSAWQSGTNHDPRGTPWRVRLVRSTP</sequence>
<name>A0ABP9Q872_9RHOO</name>
<evidence type="ECO:0000256" key="1">
    <source>
        <dbReference type="SAM" id="MobiDB-lite"/>
    </source>
</evidence>
<feature type="compositionally biased region" description="Low complexity" evidence="1">
    <location>
        <begin position="18"/>
        <end position="27"/>
    </location>
</feature>
<dbReference type="Proteomes" id="UP001500547">
    <property type="component" value="Unassembled WGS sequence"/>
</dbReference>
<dbReference type="EMBL" id="BAABLD010000002">
    <property type="protein sequence ID" value="GAA5158419.1"/>
    <property type="molecule type" value="Genomic_DNA"/>
</dbReference>
<accession>A0ABP9Q872</accession>
<dbReference type="Pfam" id="PF07603">
    <property type="entry name" value="Lcl_C"/>
    <property type="match status" value="1"/>
</dbReference>
<gene>
    <name evidence="3" type="ORF">GCM10025770_02910</name>
</gene>
<feature type="region of interest" description="Disordered" evidence="1">
    <location>
        <begin position="12"/>
        <end position="34"/>
    </location>
</feature>
<reference evidence="4" key="1">
    <citation type="journal article" date="2019" name="Int. J. Syst. Evol. Microbiol.">
        <title>The Global Catalogue of Microorganisms (GCM) 10K type strain sequencing project: providing services to taxonomists for standard genome sequencing and annotation.</title>
        <authorList>
            <consortium name="The Broad Institute Genomics Platform"/>
            <consortium name="The Broad Institute Genome Sequencing Center for Infectious Disease"/>
            <person name="Wu L."/>
            <person name="Ma J."/>
        </authorList>
    </citation>
    <scope>NUCLEOTIDE SEQUENCE [LARGE SCALE GENOMIC DNA]</scope>
    <source>
        <strain evidence="4">JCM 18715</strain>
    </source>
</reference>
<dbReference type="InterPro" id="IPR035986">
    <property type="entry name" value="PKD_dom_sf"/>
</dbReference>
<evidence type="ECO:0000313" key="4">
    <source>
        <dbReference type="Proteomes" id="UP001500547"/>
    </source>
</evidence>
<dbReference type="Pfam" id="PF22352">
    <property type="entry name" value="K319L-like_PKD"/>
    <property type="match status" value="1"/>
</dbReference>
<organism evidence="3 4">
    <name type="scientific">Viridibacterium curvum</name>
    <dbReference type="NCBI Taxonomy" id="1101404"/>
    <lineage>
        <taxon>Bacteria</taxon>
        <taxon>Pseudomonadati</taxon>
        <taxon>Pseudomonadota</taxon>
        <taxon>Betaproteobacteria</taxon>
        <taxon>Rhodocyclales</taxon>
        <taxon>Rhodocyclaceae</taxon>
        <taxon>Viridibacterium</taxon>
    </lineage>
</organism>
<dbReference type="InterPro" id="IPR011460">
    <property type="entry name" value="Lcl_C"/>
</dbReference>
<evidence type="ECO:0000313" key="3">
    <source>
        <dbReference type="EMBL" id="GAA5158419.1"/>
    </source>
</evidence>
<protein>
    <recommendedName>
        <fullName evidence="2">Lcl C-terminal domain-containing protein</fullName>
    </recommendedName>
</protein>
<dbReference type="SUPFAM" id="SSF49299">
    <property type="entry name" value="PKD domain"/>
    <property type="match status" value="1"/>
</dbReference>
<proteinExistence type="predicted"/>
<feature type="domain" description="Lcl C-terminal" evidence="2">
    <location>
        <begin position="142"/>
        <end position="316"/>
    </location>
</feature>
<comment type="caution">
    <text evidence="3">The sequence shown here is derived from an EMBL/GenBank/DDBJ whole genome shotgun (WGS) entry which is preliminary data.</text>
</comment>
<evidence type="ECO:0000259" key="2">
    <source>
        <dbReference type="Pfam" id="PF07603"/>
    </source>
</evidence>
<keyword evidence="4" id="KW-1185">Reference proteome</keyword>
<dbReference type="Gene3D" id="2.60.40.10">
    <property type="entry name" value="Immunoglobulins"/>
    <property type="match status" value="1"/>
</dbReference>
<dbReference type="InterPro" id="IPR013783">
    <property type="entry name" value="Ig-like_fold"/>
</dbReference>